<dbReference type="InterPro" id="IPR036691">
    <property type="entry name" value="Endo/exonu/phosph_ase_sf"/>
</dbReference>
<dbReference type="GO" id="GO:0043569">
    <property type="term" value="P:negative regulation of insulin-like growth factor receptor signaling pathway"/>
    <property type="evidence" value="ECO:0007669"/>
    <property type="project" value="TreeGrafter"/>
</dbReference>
<name>A0A226MEA8_CALSU</name>
<feature type="region of interest" description="Disordered" evidence="7">
    <location>
        <begin position="47"/>
        <end position="96"/>
    </location>
</feature>
<protein>
    <recommendedName>
        <fullName evidence="8">Inositol polyphosphate-related phosphatase domain-containing protein</fullName>
    </recommendedName>
</protein>
<evidence type="ECO:0000313" key="10">
    <source>
        <dbReference type="Proteomes" id="UP000198323"/>
    </source>
</evidence>
<evidence type="ECO:0000256" key="4">
    <source>
        <dbReference type="ARBA" id="ARBA00022553"/>
    </source>
</evidence>
<organism evidence="9 10">
    <name type="scientific">Callipepla squamata</name>
    <name type="common">Scaled quail</name>
    <dbReference type="NCBI Taxonomy" id="9009"/>
    <lineage>
        <taxon>Eukaryota</taxon>
        <taxon>Metazoa</taxon>
        <taxon>Chordata</taxon>
        <taxon>Craniata</taxon>
        <taxon>Vertebrata</taxon>
        <taxon>Euteleostomi</taxon>
        <taxon>Archelosauria</taxon>
        <taxon>Archosauria</taxon>
        <taxon>Dinosauria</taxon>
        <taxon>Saurischia</taxon>
        <taxon>Theropoda</taxon>
        <taxon>Coelurosauria</taxon>
        <taxon>Aves</taxon>
        <taxon>Neognathae</taxon>
        <taxon>Galloanserae</taxon>
        <taxon>Galliformes</taxon>
        <taxon>Odontophoridae</taxon>
        <taxon>Callipepla</taxon>
    </lineage>
</organism>
<dbReference type="Proteomes" id="UP000198323">
    <property type="component" value="Unassembled WGS sequence"/>
</dbReference>
<evidence type="ECO:0000256" key="1">
    <source>
        <dbReference type="ARBA" id="ARBA00004123"/>
    </source>
</evidence>
<accession>A0A226MEA8</accession>
<comment type="subcellular location">
    <subcellularLocation>
        <location evidence="2">Cytoplasm</location>
    </subcellularLocation>
    <subcellularLocation>
        <location evidence="1">Nucleus</location>
    </subcellularLocation>
</comment>
<evidence type="ECO:0000256" key="6">
    <source>
        <dbReference type="ARBA" id="ARBA00023242"/>
    </source>
</evidence>
<dbReference type="SUPFAM" id="SSF56219">
    <property type="entry name" value="DNase I-like"/>
    <property type="match status" value="1"/>
</dbReference>
<evidence type="ECO:0000256" key="7">
    <source>
        <dbReference type="SAM" id="MobiDB-lite"/>
    </source>
</evidence>
<dbReference type="PANTHER" id="PTHR46051:SF2">
    <property type="entry name" value="PHOSPHATIDYLINOSITOL 3,4,5-TRISPHOSPHATE 5-PHOSPHATASE 2"/>
    <property type="match status" value="1"/>
</dbReference>
<dbReference type="SMART" id="SM00128">
    <property type="entry name" value="IPPc"/>
    <property type="match status" value="1"/>
</dbReference>
<dbReference type="GO" id="GO:0004445">
    <property type="term" value="F:inositol-polyphosphate 5-phosphatase activity"/>
    <property type="evidence" value="ECO:0007669"/>
    <property type="project" value="TreeGrafter"/>
</dbReference>
<evidence type="ECO:0000259" key="8">
    <source>
        <dbReference type="SMART" id="SM00128"/>
    </source>
</evidence>
<dbReference type="GO" id="GO:0005829">
    <property type="term" value="C:cytosol"/>
    <property type="evidence" value="ECO:0007669"/>
    <property type="project" value="TreeGrafter"/>
</dbReference>
<evidence type="ECO:0000313" key="9">
    <source>
        <dbReference type="EMBL" id="OXB53379.1"/>
    </source>
</evidence>
<dbReference type="EMBL" id="MCFN01001234">
    <property type="protein sequence ID" value="OXB53379.1"/>
    <property type="molecule type" value="Genomic_DNA"/>
</dbReference>
<sequence>MMAPVSPQTSQGVQVRRFKTLSELIALYLQPNQGLVCTLLFPVEREKEKESAEDRDYSDGEDEKPPLPPRSSTSSFSGSSVGLSPGSPAPDGAAESNGLASISHEYLKGSYALDLEAVKAGASSLPHLNRTLVTSCKRLHSEVDKVLAGLEILSKVFDQQSSPTVSKILQQTAPQSGEQELESLVLKLSVLKDFLSSIEKKALKALQEMSSASPAAPAQPMSRKAKSIPVQTFEVKLDVTLGDLTKIGKSQKYTLSVDVEGGKLVVLKKQRDAQEDWNTFTHDKIRQLIKSQRVQNKLGIVFEKEKDRTQRKDFVFVSARKREAFCQLLQLMKNKHSHQDEPDMISIFIGTWNMGSVPPPKSITSWFTSRGLGKALDEVTASIPHDIYVFGTQENSVGDKEWVDFLRAVLKDFTDTEYRPVAMQSLWNIKVVVLVKPEHENRISHVSTSSVKTGIANTLGCTDDITTSDHSPVFGSFEVGVTSQFVSKKGVAIPCAPRVTLSPECVLGGDTGDAPLPPPCPTGLSKSSDQAYIEFESIEAIVKTASRTKFFIEFYSTCLEEFKKSCENDSQSSDNINFLKVQWSSRQLPTLKPILSEIEYLQDQHLLLTVKSLDGYESYGECVIALKSMIGSTAQQFLTYLSHRGEETGNIRGSMKVRVPAERLGTRERLYEWISVDKDEAAAGKGRAPLSARAQQECANDITEEDLEEAGVLDPKHKRALLDSLQLRK</sequence>
<feature type="domain" description="Inositol polyphosphate-related phosphatase" evidence="8">
    <location>
        <begin position="343"/>
        <end position="639"/>
    </location>
</feature>
<evidence type="ECO:0000256" key="3">
    <source>
        <dbReference type="ARBA" id="ARBA00022490"/>
    </source>
</evidence>
<comment type="caution">
    <text evidence="9">The sequence shown here is derived from an EMBL/GenBank/DDBJ whole genome shotgun (WGS) entry which is preliminary data.</text>
</comment>
<dbReference type="InterPro" id="IPR057509">
    <property type="entry name" value="C2_SHIP1-2_2nd"/>
</dbReference>
<dbReference type="PANTHER" id="PTHR46051">
    <property type="entry name" value="SH2 DOMAIN-CONTAINING PROTEIN"/>
    <property type="match status" value="1"/>
</dbReference>
<evidence type="ECO:0000256" key="2">
    <source>
        <dbReference type="ARBA" id="ARBA00004496"/>
    </source>
</evidence>
<dbReference type="STRING" id="9009.A0A226MEA8"/>
<dbReference type="Pfam" id="PF24150">
    <property type="entry name" value="C2_SHIP1-2_first"/>
    <property type="match status" value="1"/>
</dbReference>
<dbReference type="GO" id="GO:0050776">
    <property type="term" value="P:regulation of immune response"/>
    <property type="evidence" value="ECO:0007669"/>
    <property type="project" value="TreeGrafter"/>
</dbReference>
<dbReference type="InterPro" id="IPR000300">
    <property type="entry name" value="IPPc"/>
</dbReference>
<keyword evidence="4" id="KW-0597">Phosphoprotein</keyword>
<gene>
    <name evidence="9" type="ORF">ASZ78_010329</name>
</gene>
<dbReference type="GO" id="GO:0005634">
    <property type="term" value="C:nucleus"/>
    <property type="evidence" value="ECO:0007669"/>
    <property type="project" value="UniProtKB-SubCell"/>
</dbReference>
<dbReference type="GO" id="GO:0046856">
    <property type="term" value="P:phosphatidylinositol dephosphorylation"/>
    <property type="evidence" value="ECO:0007669"/>
    <property type="project" value="InterPro"/>
</dbReference>
<dbReference type="Pfam" id="PF24147">
    <property type="entry name" value="C2_SHIP1-2_2nd"/>
    <property type="match status" value="1"/>
</dbReference>
<reference evidence="9 10" key="1">
    <citation type="submission" date="2016-07" db="EMBL/GenBank/DDBJ databases">
        <title>Disparate Historic Effective Population Sizes Predicted by Modern Levels of Genome Diversity for the Scaled Quail (Callipepla squamata) and the Northern Bobwhite (Colinus virginianus): Inferences from First and Second Generation Draft Genome Assemblies for Sympatric New World Quail.</title>
        <authorList>
            <person name="Oldeschulte D.L."/>
            <person name="Halley Y.A."/>
            <person name="Bhattarai E.K."/>
            <person name="Brashear W.A."/>
            <person name="Hill J."/>
            <person name="Metz R.P."/>
            <person name="Johnson C.D."/>
            <person name="Rollins D."/>
            <person name="Peterson M.J."/>
            <person name="Bickhart D.M."/>
            <person name="Decker J.E."/>
            <person name="Seabury C.M."/>
        </authorList>
    </citation>
    <scope>NUCLEOTIDE SEQUENCE [LARGE SCALE GENOMIC DNA]</scope>
    <source>
        <strain evidence="9 10">Texas</strain>
        <tissue evidence="9">Leg muscle</tissue>
    </source>
</reference>
<evidence type="ECO:0000256" key="5">
    <source>
        <dbReference type="ARBA" id="ARBA00022999"/>
    </source>
</evidence>
<dbReference type="OrthoDB" id="9118529at2759"/>
<dbReference type="Gene3D" id="3.60.10.10">
    <property type="entry name" value="Endonuclease/exonuclease/phosphatase"/>
    <property type="match status" value="1"/>
</dbReference>
<proteinExistence type="predicted"/>
<dbReference type="Pfam" id="PF22669">
    <property type="entry name" value="Exo_endo_phos2"/>
    <property type="match status" value="1"/>
</dbReference>
<feature type="compositionally biased region" description="Basic and acidic residues" evidence="7">
    <location>
        <begin position="47"/>
        <end position="58"/>
    </location>
</feature>
<feature type="compositionally biased region" description="Low complexity" evidence="7">
    <location>
        <begin position="70"/>
        <end position="90"/>
    </location>
</feature>
<dbReference type="AlphaFoldDB" id="A0A226MEA8"/>
<keyword evidence="10" id="KW-1185">Reference proteome</keyword>
<keyword evidence="5" id="KW-0727">SH2 domain</keyword>
<dbReference type="InterPro" id="IPR057510">
    <property type="entry name" value="C2_SHIP1-2_first"/>
</dbReference>
<keyword evidence="6" id="KW-0539">Nucleus</keyword>
<keyword evidence="3" id="KW-0963">Cytoplasm</keyword>